<feature type="domain" description="Exocyst complex subunit Exo70 C-terminal" evidence="4">
    <location>
        <begin position="1"/>
        <end position="63"/>
    </location>
</feature>
<dbReference type="SUPFAM" id="SSF74788">
    <property type="entry name" value="Cullin repeat-like"/>
    <property type="match status" value="1"/>
</dbReference>
<gene>
    <name evidence="5" type="ORF">Gotri_024560</name>
</gene>
<dbReference type="PANTHER" id="PTHR12542">
    <property type="entry name" value="EXOCYST COMPLEX PROTEIN EXO70"/>
    <property type="match status" value="1"/>
</dbReference>
<dbReference type="GO" id="GO:0006887">
    <property type="term" value="P:exocytosis"/>
    <property type="evidence" value="ECO:0007669"/>
    <property type="project" value="UniProtKB-KW"/>
</dbReference>
<keyword evidence="3" id="KW-0653">Protein transport</keyword>
<evidence type="ECO:0000256" key="3">
    <source>
        <dbReference type="RuleBase" id="RU365026"/>
    </source>
</evidence>
<comment type="caution">
    <text evidence="5">The sequence shown here is derived from an EMBL/GenBank/DDBJ whole genome shotgun (WGS) entry which is preliminary data.</text>
</comment>
<sequence>MPEFDSVFSDQYCLVLRNEAVTIWKRLGEAIRGIFMELENLIRRDPAKAAVPGGGLHPITRYLDDRRASSSSMSVQMAWIMELLESNLEMKSKIYRDSALCSVFMMNNGRYIVQKVKDSELVSLLGDDWIRKHNAKVRQYCTNYQRSSWNKIIGTLKLDNSSLASNAIAKSMKEKIKSFNTQFEDVCKTQSSWIVFDEQLREEMRISVSRLLLPAYRNFIGRLQCMPEIGRNTDRLIRYNPEDIEARINELFEGNNGSSGVRK</sequence>
<dbReference type="AlphaFoldDB" id="A0A7J9DMP3"/>
<dbReference type="EMBL" id="JABEZW010000003">
    <property type="protein sequence ID" value="MBA0761999.1"/>
    <property type="molecule type" value="Genomic_DNA"/>
</dbReference>
<dbReference type="InterPro" id="IPR046364">
    <property type="entry name" value="Exo70_C"/>
</dbReference>
<keyword evidence="2 3" id="KW-0813">Transport</keyword>
<dbReference type="InterPro" id="IPR016159">
    <property type="entry name" value="Cullin_repeat-like_dom_sf"/>
</dbReference>
<dbReference type="GO" id="GO:0015031">
    <property type="term" value="P:protein transport"/>
    <property type="evidence" value="ECO:0007669"/>
    <property type="project" value="UniProtKB-KW"/>
</dbReference>
<dbReference type="PANTHER" id="PTHR12542:SF96">
    <property type="entry name" value="EXOCYST COMPLEX COMPONENT EXO70B1"/>
    <property type="match status" value="1"/>
</dbReference>
<dbReference type="GO" id="GO:0000145">
    <property type="term" value="C:exocyst"/>
    <property type="evidence" value="ECO:0007669"/>
    <property type="project" value="InterPro"/>
</dbReference>
<dbReference type="Proteomes" id="UP000593568">
    <property type="component" value="Unassembled WGS sequence"/>
</dbReference>
<name>A0A7J9DMP3_9ROSI</name>
<keyword evidence="3" id="KW-0268">Exocytosis</keyword>
<dbReference type="GO" id="GO:0005546">
    <property type="term" value="F:phosphatidylinositol-4,5-bisphosphate binding"/>
    <property type="evidence" value="ECO:0007669"/>
    <property type="project" value="InterPro"/>
</dbReference>
<evidence type="ECO:0000259" key="4">
    <source>
        <dbReference type="Pfam" id="PF03081"/>
    </source>
</evidence>
<evidence type="ECO:0000256" key="2">
    <source>
        <dbReference type="ARBA" id="ARBA00022448"/>
    </source>
</evidence>
<keyword evidence="6" id="KW-1185">Reference proteome</keyword>
<comment type="function">
    <text evidence="3">Component of the exocyst complex.</text>
</comment>
<organism evidence="5 6">
    <name type="scientific">Gossypium trilobum</name>
    <dbReference type="NCBI Taxonomy" id="34281"/>
    <lineage>
        <taxon>Eukaryota</taxon>
        <taxon>Viridiplantae</taxon>
        <taxon>Streptophyta</taxon>
        <taxon>Embryophyta</taxon>
        <taxon>Tracheophyta</taxon>
        <taxon>Spermatophyta</taxon>
        <taxon>Magnoliopsida</taxon>
        <taxon>eudicotyledons</taxon>
        <taxon>Gunneridae</taxon>
        <taxon>Pentapetalae</taxon>
        <taxon>rosids</taxon>
        <taxon>malvids</taxon>
        <taxon>Malvales</taxon>
        <taxon>Malvaceae</taxon>
        <taxon>Malvoideae</taxon>
        <taxon>Gossypium</taxon>
    </lineage>
</organism>
<reference evidence="5 6" key="1">
    <citation type="journal article" date="2019" name="Genome Biol. Evol.">
        <title>Insights into the evolution of the New World diploid cottons (Gossypium, subgenus Houzingenia) based on genome sequencing.</title>
        <authorList>
            <person name="Grover C.E."/>
            <person name="Arick M.A. 2nd"/>
            <person name="Thrash A."/>
            <person name="Conover J.L."/>
            <person name="Sanders W.S."/>
            <person name="Peterson D.G."/>
            <person name="Frelichowski J.E."/>
            <person name="Scheffler J.A."/>
            <person name="Scheffler B.E."/>
            <person name="Wendel J.F."/>
        </authorList>
    </citation>
    <scope>NUCLEOTIDE SEQUENCE [LARGE SCALE GENOMIC DNA]</scope>
    <source>
        <strain evidence="5">8</strain>
        <tissue evidence="5">Leaf</tissue>
    </source>
</reference>
<evidence type="ECO:0000313" key="5">
    <source>
        <dbReference type="EMBL" id="MBA0761999.1"/>
    </source>
</evidence>
<proteinExistence type="inferred from homology"/>
<feature type="domain" description="Exocyst complex subunit Exo70 C-terminal" evidence="4">
    <location>
        <begin position="68"/>
        <end position="250"/>
    </location>
</feature>
<evidence type="ECO:0000256" key="1">
    <source>
        <dbReference type="ARBA" id="ARBA00006756"/>
    </source>
</evidence>
<accession>A0A7J9DMP3</accession>
<protein>
    <recommendedName>
        <fullName evidence="3">Exocyst subunit Exo70 family protein</fullName>
    </recommendedName>
</protein>
<dbReference type="Pfam" id="PF03081">
    <property type="entry name" value="Exo70_C"/>
    <property type="match status" value="2"/>
</dbReference>
<comment type="similarity">
    <text evidence="1 3">Belongs to the EXO70 family.</text>
</comment>
<dbReference type="Gene3D" id="1.20.1280.170">
    <property type="entry name" value="Exocyst complex component Exo70"/>
    <property type="match status" value="2"/>
</dbReference>
<evidence type="ECO:0000313" key="6">
    <source>
        <dbReference type="Proteomes" id="UP000593568"/>
    </source>
</evidence>
<dbReference type="InterPro" id="IPR004140">
    <property type="entry name" value="Exo70"/>
</dbReference>